<feature type="region of interest" description="Disordered" evidence="6">
    <location>
        <begin position="137"/>
        <end position="156"/>
    </location>
</feature>
<dbReference type="SUPFAM" id="SSF55194">
    <property type="entry name" value="Ribosome recycling factor, RRF"/>
    <property type="match status" value="1"/>
</dbReference>
<dbReference type="CDD" id="cd00520">
    <property type="entry name" value="RRF"/>
    <property type="match status" value="1"/>
</dbReference>
<dbReference type="RefSeq" id="WP_126579392.1">
    <property type="nucleotide sequence ID" value="NZ_BIFR01000001.1"/>
</dbReference>
<sequence>MTTELFEDAERRMKKAIEALKQDLNAIRAGRASSALIDRISVEYYGTPTPINQVASISVPDARMLVIQPWDRKLLVDIEKAIQKSDLGINPTNDGQVIRLSIPPMSEERRRDLVKSLHKKLDEHKVAVRNVRRDVQDKLRDREKKKEVSEDELKRSTERLQKLTDRYIDDMDKVGKAKEQEIMEV</sequence>
<dbReference type="GO" id="GO:0043023">
    <property type="term" value="F:ribosomal large subunit binding"/>
    <property type="evidence" value="ECO:0007669"/>
    <property type="project" value="TreeGrafter"/>
</dbReference>
<comment type="subcellular location">
    <subcellularLocation>
        <location evidence="1 5">Cytoplasm</location>
    </subcellularLocation>
</comment>
<dbReference type="Gene3D" id="3.30.1360.40">
    <property type="match status" value="1"/>
</dbReference>
<proteinExistence type="inferred from homology"/>
<dbReference type="OrthoDB" id="9804006at2"/>
<dbReference type="InterPro" id="IPR036191">
    <property type="entry name" value="RRF_sf"/>
</dbReference>
<dbReference type="Proteomes" id="UP000287352">
    <property type="component" value="Unassembled WGS sequence"/>
</dbReference>
<dbReference type="PANTHER" id="PTHR20982:SF3">
    <property type="entry name" value="MITOCHONDRIAL RIBOSOME RECYCLING FACTOR PSEUDO 1"/>
    <property type="match status" value="1"/>
</dbReference>
<comment type="similarity">
    <text evidence="2 5">Belongs to the RRF family.</text>
</comment>
<dbReference type="InterPro" id="IPR023584">
    <property type="entry name" value="Ribosome_recyc_fac_dom"/>
</dbReference>
<keyword evidence="9" id="KW-1185">Reference proteome</keyword>
<dbReference type="GO" id="GO:0005737">
    <property type="term" value="C:cytoplasm"/>
    <property type="evidence" value="ECO:0007669"/>
    <property type="project" value="UniProtKB-SubCell"/>
</dbReference>
<accession>A0A401ZY02</accession>
<evidence type="ECO:0000313" key="9">
    <source>
        <dbReference type="Proteomes" id="UP000287352"/>
    </source>
</evidence>
<comment type="caution">
    <text evidence="8">The sequence shown here is derived from an EMBL/GenBank/DDBJ whole genome shotgun (WGS) entry which is preliminary data.</text>
</comment>
<comment type="function">
    <text evidence="5">Responsible for the release of ribosomes from messenger RNA at the termination of protein biosynthesis. May increase the efficiency of translation by recycling ribosomes from one round of translation to another.</text>
</comment>
<protein>
    <recommendedName>
        <fullName evidence="5">Ribosome-recycling factor</fullName>
        <shortName evidence="5">RRF</shortName>
    </recommendedName>
    <alternativeName>
        <fullName evidence="5">Ribosome-releasing factor</fullName>
    </alternativeName>
</protein>
<dbReference type="PANTHER" id="PTHR20982">
    <property type="entry name" value="RIBOSOME RECYCLING FACTOR"/>
    <property type="match status" value="1"/>
</dbReference>
<dbReference type="FunFam" id="3.30.1360.40:FF:000001">
    <property type="entry name" value="Ribosome-recycling factor"/>
    <property type="match status" value="1"/>
</dbReference>
<evidence type="ECO:0000313" key="8">
    <source>
        <dbReference type="EMBL" id="GCE11712.1"/>
    </source>
</evidence>
<evidence type="ECO:0000256" key="1">
    <source>
        <dbReference type="ARBA" id="ARBA00004496"/>
    </source>
</evidence>
<keyword evidence="4 5" id="KW-0648">Protein biosynthesis</keyword>
<evidence type="ECO:0000259" key="7">
    <source>
        <dbReference type="Pfam" id="PF01765"/>
    </source>
</evidence>
<name>A0A401ZY02_9CHLR</name>
<dbReference type="InterPro" id="IPR002661">
    <property type="entry name" value="Ribosome_recyc_fac"/>
</dbReference>
<reference evidence="9" key="1">
    <citation type="submission" date="2018-12" db="EMBL/GenBank/DDBJ databases">
        <title>Tengunoibacter tsumagoiensis gen. nov., sp. nov., Dictyobacter kobayashii sp. nov., D. alpinus sp. nov., and D. joshuensis sp. nov. and description of Dictyobacteraceae fam. nov. within the order Ktedonobacterales isolated from Tengu-no-mugimeshi.</title>
        <authorList>
            <person name="Wang C.M."/>
            <person name="Zheng Y."/>
            <person name="Sakai Y."/>
            <person name="Toyoda A."/>
            <person name="Minakuchi Y."/>
            <person name="Abe K."/>
            <person name="Yokota A."/>
            <person name="Yabe S."/>
        </authorList>
    </citation>
    <scope>NUCLEOTIDE SEQUENCE [LARGE SCALE GENOMIC DNA]</scope>
    <source>
        <strain evidence="9">Uno3</strain>
    </source>
</reference>
<feature type="domain" description="Ribosome recycling factor" evidence="7">
    <location>
        <begin position="20"/>
        <end position="183"/>
    </location>
</feature>
<evidence type="ECO:0000256" key="2">
    <source>
        <dbReference type="ARBA" id="ARBA00005912"/>
    </source>
</evidence>
<dbReference type="AlphaFoldDB" id="A0A401ZY02"/>
<keyword evidence="3 5" id="KW-0963">Cytoplasm</keyword>
<dbReference type="GO" id="GO:0006415">
    <property type="term" value="P:translational termination"/>
    <property type="evidence" value="ECO:0007669"/>
    <property type="project" value="UniProtKB-UniRule"/>
</dbReference>
<organism evidence="8 9">
    <name type="scientific">Tengunoibacter tsumagoiensis</name>
    <dbReference type="NCBI Taxonomy" id="2014871"/>
    <lineage>
        <taxon>Bacteria</taxon>
        <taxon>Bacillati</taxon>
        <taxon>Chloroflexota</taxon>
        <taxon>Ktedonobacteria</taxon>
        <taxon>Ktedonobacterales</taxon>
        <taxon>Dictyobacteraceae</taxon>
        <taxon>Tengunoibacter</taxon>
    </lineage>
</organism>
<evidence type="ECO:0000256" key="4">
    <source>
        <dbReference type="ARBA" id="ARBA00022917"/>
    </source>
</evidence>
<evidence type="ECO:0000256" key="5">
    <source>
        <dbReference type="HAMAP-Rule" id="MF_00040"/>
    </source>
</evidence>
<dbReference type="Gene3D" id="1.10.132.20">
    <property type="entry name" value="Ribosome-recycling factor"/>
    <property type="match status" value="1"/>
</dbReference>
<dbReference type="FunFam" id="1.10.132.20:FF:000001">
    <property type="entry name" value="Ribosome-recycling factor"/>
    <property type="match status" value="1"/>
</dbReference>
<evidence type="ECO:0000256" key="6">
    <source>
        <dbReference type="SAM" id="MobiDB-lite"/>
    </source>
</evidence>
<dbReference type="Pfam" id="PF01765">
    <property type="entry name" value="RRF"/>
    <property type="match status" value="1"/>
</dbReference>
<dbReference type="NCBIfam" id="TIGR00496">
    <property type="entry name" value="frr"/>
    <property type="match status" value="1"/>
</dbReference>
<gene>
    <name evidence="5 8" type="primary">frr</name>
    <name evidence="8" type="ORF">KTT_15710</name>
</gene>
<dbReference type="HAMAP" id="MF_00040">
    <property type="entry name" value="RRF"/>
    <property type="match status" value="1"/>
</dbReference>
<dbReference type="EMBL" id="BIFR01000001">
    <property type="protein sequence ID" value="GCE11712.1"/>
    <property type="molecule type" value="Genomic_DNA"/>
</dbReference>
<evidence type="ECO:0000256" key="3">
    <source>
        <dbReference type="ARBA" id="ARBA00022490"/>
    </source>
</evidence>